<evidence type="ECO:0000256" key="10">
    <source>
        <dbReference type="ARBA" id="ARBA00023125"/>
    </source>
</evidence>
<reference evidence="13" key="1">
    <citation type="submission" date="2018-06" db="EMBL/GenBank/DDBJ databases">
        <authorList>
            <person name="Zhirakovskaya E."/>
        </authorList>
    </citation>
    <scope>NUCLEOTIDE SEQUENCE</scope>
</reference>
<dbReference type="InterPro" id="IPR004473">
    <property type="entry name" value="Restrct_endonuc_typeI_HsdR"/>
</dbReference>
<dbReference type="SMART" id="SM00487">
    <property type="entry name" value="DEXDc"/>
    <property type="match status" value="1"/>
</dbReference>
<evidence type="ECO:0000313" key="13">
    <source>
        <dbReference type="EMBL" id="VAX09416.1"/>
    </source>
</evidence>
<dbReference type="Pfam" id="PF22679">
    <property type="entry name" value="T1R_D3-like"/>
    <property type="match status" value="1"/>
</dbReference>
<evidence type="ECO:0000256" key="2">
    <source>
        <dbReference type="ARBA" id="ARBA00008598"/>
    </source>
</evidence>
<dbReference type="GO" id="GO:0003677">
    <property type="term" value="F:DNA binding"/>
    <property type="evidence" value="ECO:0007669"/>
    <property type="project" value="UniProtKB-KW"/>
</dbReference>
<keyword evidence="7" id="KW-0255">Endonuclease</keyword>
<feature type="domain" description="Helicase ATP-binding" evidence="12">
    <location>
        <begin position="316"/>
        <end position="498"/>
    </location>
</feature>
<dbReference type="EC" id="3.1.21.3" evidence="3"/>
<name>A0A3B1ATU5_9ZZZZ</name>
<sequence length="1099" mass="123858">MAASPSRRGHAVSEYTEVEQPFLQQLQALGWQIIDQGQEIPSDPTKSLRLNFRQWLLPEIFTKSVATLNTTTGDKPWLTEKQLQDLQDQILRQPNHTLLEANEAIQKLLFKAQVDVNEITGEQDPVVRLIDFANPENNHFLAINQFRIDTPGCVKQFIIPDIVLFVNGIPLAVVECKKGGPTCANPMSEAFTQLQRYMNQRPATKQQGLKEGEPRLFHCTMLLIRSSGVEADYGTITSGEEHFYPWKTQWPQPDSVAEGMNPQQQLINGMLNKANLLSMLRTSSVFMDTDGGPRIKVVCRYQQFRAANKIIERLRNGQTAEEKSGVVWHTQGSGKSLTMVFVARMLRVSRDLNDYKILLINDRVDLEDQLAETATLIGGRVHTIETRKALREQLSTDSSDINMVMVHKFQLRDQSLPVKVAEALGTYQAIPSSQTFGVVNDSSRIVLMIDEAHRTQGSDLGDNIFEAFPNAARIAFTGTPLITERHGEKKTIKRFGDYIDTYRLMDAVEDGTTLQILYEGRTADAALNDKHGFETQFENLFKDRSEEELLAIKKKYGATGDLLEAEQRIAAIAKDMVKHYLEHIFPNGFKAQVVCHSKLAAVRYQKAIEQALSETLTELEAAPVPDAEQIKKLRFLRAAVVISGDGTNEAAYITESRKQARAWSAVDNFCKPFAFDDPDKPYTGIAFLIVCDMLLTGFDAPIEQVMYLDKKIREHTLLQAIARTNRVIKGKKRGYVVDYIGLTDNLTEALTLYAAADEQLELAQGLKSITSEVPVLEERYQRLLQLFAEHKVAKVHEFVEGKLASIEEDAAVVHEAVKLLKDEKIRADFDVYLKKFLISLDIILPHHAAHAYRIPARRLGYILRVTKERYKDTSLNLGDAGQKVRDLINEHLISLGINPKVPPVELLSEDFIANLNQHAAGNAEAKASEMEHAIRKHCTVHNDEDPAFYKSLSEKVENLIDQYQNQWEKLAEELELLRTEAIEGRKQGEEGMSKEATTFFEHIANEAFDNGEVPAEAKPKMKTLMEAIVDTLQESIGSIDFWNNSDKQKKTRSEIKTALTLTGIDELKTNRERIAIEIMKLARNRHDELLKGATGGNKA</sequence>
<dbReference type="PANTHER" id="PTHR30195">
    <property type="entry name" value="TYPE I SITE-SPECIFIC DEOXYRIBONUCLEASE PROTEIN SUBUNIT M AND R"/>
    <property type="match status" value="1"/>
</dbReference>
<feature type="coiled-coil region" evidence="11">
    <location>
        <begin position="953"/>
        <end position="980"/>
    </location>
</feature>
<dbReference type="NCBIfam" id="TIGR00348">
    <property type="entry name" value="hsdR"/>
    <property type="match status" value="1"/>
</dbReference>
<dbReference type="GO" id="GO:0009035">
    <property type="term" value="F:type I site-specific deoxyribonuclease activity"/>
    <property type="evidence" value="ECO:0007669"/>
    <property type="project" value="UniProtKB-EC"/>
</dbReference>
<comment type="similarity">
    <text evidence="2">Belongs to the HsdR family.</text>
</comment>
<dbReference type="Pfam" id="PF04313">
    <property type="entry name" value="HSDR_N"/>
    <property type="match status" value="1"/>
</dbReference>
<dbReference type="CDD" id="cd18800">
    <property type="entry name" value="SF2_C_EcoR124I-like"/>
    <property type="match status" value="1"/>
</dbReference>
<dbReference type="InterPro" id="IPR051268">
    <property type="entry name" value="Type-I_R_enzyme_R_subunit"/>
</dbReference>
<organism evidence="13">
    <name type="scientific">hydrothermal vent metagenome</name>
    <dbReference type="NCBI Taxonomy" id="652676"/>
    <lineage>
        <taxon>unclassified sequences</taxon>
        <taxon>metagenomes</taxon>
        <taxon>ecological metagenomes</taxon>
    </lineage>
</organism>
<keyword evidence="11" id="KW-0175">Coiled coil</keyword>
<gene>
    <name evidence="13" type="ORF">MNBD_GAMMA25-974</name>
</gene>
<keyword evidence="9" id="KW-0067">ATP-binding</keyword>
<evidence type="ECO:0000256" key="6">
    <source>
        <dbReference type="ARBA" id="ARBA00022747"/>
    </source>
</evidence>
<evidence type="ECO:0000256" key="9">
    <source>
        <dbReference type="ARBA" id="ARBA00022840"/>
    </source>
</evidence>
<dbReference type="PANTHER" id="PTHR30195:SF15">
    <property type="entry name" value="TYPE I RESTRICTION ENZYME HINDI ENDONUCLEASE SUBUNIT"/>
    <property type="match status" value="1"/>
</dbReference>
<dbReference type="InterPro" id="IPR040980">
    <property type="entry name" value="SWI2_SNF2"/>
</dbReference>
<accession>A0A3B1ATU5</accession>
<dbReference type="AlphaFoldDB" id="A0A3B1ATU5"/>
<evidence type="ECO:0000256" key="3">
    <source>
        <dbReference type="ARBA" id="ARBA00012654"/>
    </source>
</evidence>
<proteinExistence type="inferred from homology"/>
<protein>
    <recommendedName>
        <fullName evidence="3">type I site-specific deoxyribonuclease</fullName>
        <ecNumber evidence="3">3.1.21.3</ecNumber>
    </recommendedName>
</protein>
<dbReference type="SUPFAM" id="SSF52540">
    <property type="entry name" value="P-loop containing nucleoside triphosphate hydrolases"/>
    <property type="match status" value="1"/>
</dbReference>
<keyword evidence="6" id="KW-0680">Restriction system</keyword>
<dbReference type="GO" id="GO:0009307">
    <property type="term" value="P:DNA restriction-modification system"/>
    <property type="evidence" value="ECO:0007669"/>
    <property type="project" value="UniProtKB-KW"/>
</dbReference>
<keyword evidence="10" id="KW-0238">DNA-binding</keyword>
<dbReference type="InterPro" id="IPR055180">
    <property type="entry name" value="HsdR_RecA-like_helicase_dom_2"/>
</dbReference>
<dbReference type="InterPro" id="IPR007409">
    <property type="entry name" value="Restrct_endonuc_type1_HsdR_N"/>
</dbReference>
<evidence type="ECO:0000256" key="7">
    <source>
        <dbReference type="ARBA" id="ARBA00022759"/>
    </source>
</evidence>
<dbReference type="EMBL" id="UOFY01000036">
    <property type="protein sequence ID" value="VAX09416.1"/>
    <property type="molecule type" value="Genomic_DNA"/>
</dbReference>
<dbReference type="GO" id="GO:0005524">
    <property type="term" value="F:ATP binding"/>
    <property type="evidence" value="ECO:0007669"/>
    <property type="project" value="UniProtKB-KW"/>
</dbReference>
<dbReference type="Gene3D" id="3.90.1570.50">
    <property type="match status" value="1"/>
</dbReference>
<keyword evidence="4" id="KW-0540">Nuclease</keyword>
<evidence type="ECO:0000256" key="8">
    <source>
        <dbReference type="ARBA" id="ARBA00022801"/>
    </source>
</evidence>
<dbReference type="InterPro" id="IPR014001">
    <property type="entry name" value="Helicase_ATP-bd"/>
</dbReference>
<evidence type="ECO:0000259" key="12">
    <source>
        <dbReference type="PROSITE" id="PS51192"/>
    </source>
</evidence>
<evidence type="ECO:0000256" key="1">
    <source>
        <dbReference type="ARBA" id="ARBA00000851"/>
    </source>
</evidence>
<dbReference type="PROSITE" id="PS51192">
    <property type="entry name" value="HELICASE_ATP_BIND_1"/>
    <property type="match status" value="1"/>
</dbReference>
<dbReference type="CDD" id="cd22332">
    <property type="entry name" value="HsdR_N"/>
    <property type="match status" value="1"/>
</dbReference>
<dbReference type="Pfam" id="PF18766">
    <property type="entry name" value="SWI2_SNF2"/>
    <property type="match status" value="1"/>
</dbReference>
<dbReference type="InterPro" id="IPR027417">
    <property type="entry name" value="P-loop_NTPase"/>
</dbReference>
<keyword evidence="5" id="KW-0547">Nucleotide-binding</keyword>
<dbReference type="Gene3D" id="3.40.50.300">
    <property type="entry name" value="P-loop containing nucleotide triphosphate hydrolases"/>
    <property type="match status" value="2"/>
</dbReference>
<evidence type="ECO:0000256" key="4">
    <source>
        <dbReference type="ARBA" id="ARBA00022722"/>
    </source>
</evidence>
<evidence type="ECO:0000256" key="11">
    <source>
        <dbReference type="SAM" id="Coils"/>
    </source>
</evidence>
<comment type="catalytic activity">
    <reaction evidence="1">
        <text>Endonucleolytic cleavage of DNA to give random double-stranded fragments with terminal 5'-phosphates, ATP is simultaneously hydrolyzed.</text>
        <dbReference type="EC" id="3.1.21.3"/>
    </reaction>
</comment>
<evidence type="ECO:0000256" key="5">
    <source>
        <dbReference type="ARBA" id="ARBA00022741"/>
    </source>
</evidence>
<keyword evidence="8 13" id="KW-0378">Hydrolase</keyword>